<dbReference type="InterPro" id="IPR015406">
    <property type="entry name" value="GpJ_CSF"/>
</dbReference>
<gene>
    <name evidence="3" type="ORF">WCU84_05920</name>
</gene>
<keyword evidence="4" id="KW-1185">Reference proteome</keyword>
<evidence type="ECO:0000313" key="4">
    <source>
        <dbReference type="Proteomes" id="UP001359469"/>
    </source>
</evidence>
<proteinExistence type="predicted"/>
<evidence type="ECO:0000313" key="3">
    <source>
        <dbReference type="EMBL" id="MEI7063200.1"/>
    </source>
</evidence>
<name>A0ABU8JIA7_DICCH</name>
<dbReference type="EMBL" id="JBBBOO010000003">
    <property type="protein sequence ID" value="MEI7063200.1"/>
    <property type="molecule type" value="Genomic_DNA"/>
</dbReference>
<sequence length="368" mass="38731">MSNTKFRAGRDQAAVAENMETLTGQRGDGRNRAVTYGDLAGLGLANLRQLGGGKVALSPGNGLSGSGSGSGDRVQKPTKPTNFKATGGFSYVLLEWDMPNYRGRSLTEIYRSPDDNLADAVLIASSAAGVYGDPVDPGWSGYYWIRHVNSEGDPGPFNAPAGTYAETKPDTAAVIELVKDQLNESPLIGDLTNKVSALDNTWSVKAKAGDIQAGIGLVAGKDANGNPISQVAIAATQFFVFDPNHPNNDGTYSFPFVVNGDGKVVINELVAKEAVIKILSAQTIVADSVKAGIQIVSPYIKTARIESGGFTVDPLGNATFGELVRISAAGELSIRSSVDGRGLNISNDEIRVIDKNGVERITISSRDR</sequence>
<organism evidence="3 4">
    <name type="scientific">Dickeya chrysanthemi</name>
    <name type="common">Pectobacterium chrysanthemi</name>
    <name type="synonym">Erwinia chrysanthemi</name>
    <dbReference type="NCBI Taxonomy" id="556"/>
    <lineage>
        <taxon>Bacteria</taxon>
        <taxon>Pseudomonadati</taxon>
        <taxon>Pseudomonadota</taxon>
        <taxon>Gammaproteobacteria</taxon>
        <taxon>Enterobacterales</taxon>
        <taxon>Pectobacteriaceae</taxon>
        <taxon>Dickeya</taxon>
    </lineage>
</organism>
<accession>A0ABU8JIA7</accession>
<evidence type="ECO:0000259" key="2">
    <source>
        <dbReference type="Pfam" id="PF09327"/>
    </source>
</evidence>
<comment type="caution">
    <text evidence="3">The sequence shown here is derived from an EMBL/GenBank/DDBJ whole genome shotgun (WGS) entry which is preliminary data.</text>
</comment>
<evidence type="ECO:0000256" key="1">
    <source>
        <dbReference type="SAM" id="MobiDB-lite"/>
    </source>
</evidence>
<dbReference type="Pfam" id="PF09327">
    <property type="entry name" value="Phage_Tail_Tip"/>
    <property type="match status" value="1"/>
</dbReference>
<dbReference type="Proteomes" id="UP001359469">
    <property type="component" value="Unassembled WGS sequence"/>
</dbReference>
<protein>
    <submittedName>
        <fullName evidence="3">DUF1983 domain-containing protein</fullName>
    </submittedName>
</protein>
<feature type="domain" description="Tip attachment protein J central straight fiber" evidence="2">
    <location>
        <begin position="193"/>
        <end position="277"/>
    </location>
</feature>
<dbReference type="RefSeq" id="WP_336729137.1">
    <property type="nucleotide sequence ID" value="NZ_JBBBOO010000003.1"/>
</dbReference>
<feature type="region of interest" description="Disordered" evidence="1">
    <location>
        <begin position="58"/>
        <end position="81"/>
    </location>
</feature>
<reference evidence="3 4" key="1">
    <citation type="submission" date="2024-03" db="EMBL/GenBank/DDBJ databases">
        <title>Analysis of soft rot Pectobacteriaceae population diversity in US potato growing regions between 2016 and 2022.</title>
        <authorList>
            <person name="Ma X."/>
            <person name="Zhang X."/>
            <person name="Stodghill P."/>
            <person name="Rioux R."/>
            <person name="Babler B."/>
            <person name="Shrestha S."/>
            <person name="Babler B."/>
            <person name="Rivedal H."/>
            <person name="Frost K."/>
            <person name="Hao J."/>
            <person name="Secor G."/>
            <person name="Swingle B."/>
        </authorList>
    </citation>
    <scope>NUCLEOTIDE SEQUENCE [LARGE SCALE GENOMIC DNA]</scope>
    <source>
        <strain evidence="3 4">SR64</strain>
    </source>
</reference>